<evidence type="ECO:0000313" key="10">
    <source>
        <dbReference type="Proteomes" id="UP000192638"/>
    </source>
</evidence>
<reference evidence="8" key="4">
    <citation type="journal article" date="2018" name="BMC Genomics">
        <title>Whole genome sequencing and function prediction of 133 gut anaerobes isolated from chicken caecum in pure cultures.</title>
        <authorList>
            <person name="Medvecky M."/>
            <person name="Cejkova D."/>
            <person name="Polansky O."/>
            <person name="Karasova D."/>
            <person name="Kubasova T."/>
            <person name="Cizek A."/>
            <person name="Rychlik I."/>
        </authorList>
    </citation>
    <scope>NUCLEOTIDE SEQUENCE</scope>
    <source>
        <strain evidence="8">An84</strain>
    </source>
</reference>
<dbReference type="AlphaFoldDB" id="A0A089QIM1"/>
<evidence type="ECO:0000313" key="4">
    <source>
        <dbReference type="EMBL" id="MDN4833187.1"/>
    </source>
</evidence>
<accession>A0A089QIM1</accession>
<dbReference type="Proteomes" id="UP000196255">
    <property type="component" value="Unassembled WGS sequence"/>
</dbReference>
<dbReference type="InterPro" id="IPR012505">
    <property type="entry name" value="YbbR"/>
</dbReference>
<evidence type="ECO:0000313" key="12">
    <source>
        <dbReference type="Proteomes" id="UP000470980"/>
    </source>
</evidence>
<proteinExistence type="predicted"/>
<name>A0A089QIM1_9LACO</name>
<dbReference type="Proteomes" id="UP000759256">
    <property type="component" value="Unassembled WGS sequence"/>
</dbReference>
<reference evidence="2 9" key="1">
    <citation type="journal article" date="2014" name="BMC Genomics">
        <title>Unusual genome complexity in Lactobacillus salivarius JCM1046.</title>
        <authorList>
            <person name="Raftis E.J."/>
            <person name="Forde B.M."/>
            <person name="Claesson M.J."/>
            <person name="O'Toole P.W."/>
        </authorList>
    </citation>
    <scope>NUCLEOTIDE SEQUENCE [LARGE SCALE GENOMIC DNA]</scope>
    <source>
        <strain evidence="2 9">JCM1046</strain>
    </source>
</reference>
<evidence type="ECO:0000313" key="13">
    <source>
        <dbReference type="Proteomes" id="UP000471300"/>
    </source>
</evidence>
<dbReference type="EMBL" id="JAUIQT010000001">
    <property type="protein sequence ID" value="MDN4833187.1"/>
    <property type="molecule type" value="Genomic_DNA"/>
</dbReference>
<dbReference type="Pfam" id="PF07949">
    <property type="entry name" value="YbbR"/>
    <property type="match status" value="2"/>
</dbReference>
<dbReference type="Proteomes" id="UP000029488">
    <property type="component" value="Chromosome"/>
</dbReference>
<reference evidence="11" key="3">
    <citation type="submission" date="2017-04" db="EMBL/GenBank/DDBJ databases">
        <title>Function of individual gut microbiota members based on whole genome sequencing of pure cultures obtained from chicken caecum.</title>
        <authorList>
            <person name="Medvecky M."/>
            <person name="Cejkova D."/>
            <person name="Polansky O."/>
            <person name="Karasova D."/>
            <person name="Kubasova T."/>
            <person name="Cizek A."/>
            <person name="Rychlik I."/>
        </authorList>
    </citation>
    <scope>NUCLEOTIDE SEQUENCE [LARGE SCALE GENOMIC DNA]</scope>
    <source>
        <strain evidence="11">An84</strain>
    </source>
</reference>
<dbReference type="KEGG" id="lsj:LSJ_1138c"/>
<dbReference type="PANTHER" id="PTHR37804">
    <property type="entry name" value="CDAA REGULATORY PROTEIN CDAR"/>
    <property type="match status" value="1"/>
</dbReference>
<dbReference type="Proteomes" id="UP000471300">
    <property type="component" value="Unassembled WGS sequence"/>
</dbReference>
<dbReference type="InterPro" id="IPR053154">
    <property type="entry name" value="c-di-AMP_regulator"/>
</dbReference>
<dbReference type="EMBL" id="VSTU01000001">
    <property type="protein sequence ID" value="MYZ65462.1"/>
    <property type="molecule type" value="Genomic_DNA"/>
</dbReference>
<evidence type="ECO:0000313" key="5">
    <source>
        <dbReference type="EMBL" id="MYY72701.1"/>
    </source>
</evidence>
<dbReference type="Gene3D" id="2.170.120.40">
    <property type="entry name" value="YbbR-like domain"/>
    <property type="match status" value="2"/>
</dbReference>
<evidence type="ECO:0000313" key="7">
    <source>
        <dbReference type="EMBL" id="OQQ83538.1"/>
    </source>
</evidence>
<feature type="compositionally biased region" description="Polar residues" evidence="1">
    <location>
        <begin position="321"/>
        <end position="342"/>
    </location>
</feature>
<evidence type="ECO:0000256" key="1">
    <source>
        <dbReference type="SAM" id="MobiDB-lite"/>
    </source>
</evidence>
<evidence type="ECO:0000313" key="9">
    <source>
        <dbReference type="Proteomes" id="UP000029488"/>
    </source>
</evidence>
<dbReference type="Proteomes" id="UP000470980">
    <property type="component" value="Unassembled WGS sequence"/>
</dbReference>
<evidence type="ECO:0000313" key="2">
    <source>
        <dbReference type="EMBL" id="AIR10811.1"/>
    </source>
</evidence>
<dbReference type="EMBL" id="VSTR01000002">
    <property type="protein sequence ID" value="MYY72701.1"/>
    <property type="molecule type" value="Genomic_DNA"/>
</dbReference>
<reference evidence="3" key="7">
    <citation type="submission" date="2021-09" db="EMBL/GenBank/DDBJ databases">
        <authorList>
            <person name="Gilroy R."/>
        </authorList>
    </citation>
    <scope>NUCLEOTIDE SEQUENCE</scope>
    <source>
        <strain evidence="3">CHK189-29639</strain>
    </source>
</reference>
<reference evidence="4" key="8">
    <citation type="submission" date="2023-07" db="EMBL/GenBank/DDBJ databases">
        <title>Complete genome sequence of Ligilactobacillus salivarius SRCM217594 isolated from Gallus gallus domesticus feces.</title>
        <authorList>
            <person name="Yang H.-G."/>
            <person name="Ryu M.-S."/>
            <person name="Ha G.-S."/>
            <person name="Yang H.-J."/>
            <person name="Jeong D.-Y."/>
        </authorList>
    </citation>
    <scope>NUCLEOTIDE SEQUENCE</scope>
    <source>
        <strain evidence="4">SRCM217594</strain>
    </source>
</reference>
<reference evidence="12 13" key="5">
    <citation type="journal article" date="2020" name="Food Funct.">
        <title>Screening of Lactobacillus salivarius strains from the feces of Chinese populations and the evaluation of their effects against intestinal inflammation in mice.</title>
        <authorList>
            <person name="Zhai Q."/>
            <person name="Shen X."/>
            <person name="Cen S."/>
            <person name="Zhang C."/>
            <person name="Tian F."/>
            <person name="Zhao J."/>
            <person name="Zhang H."/>
            <person name="Xue Y."/>
            <person name="Chen W."/>
        </authorList>
    </citation>
    <scope>NUCLEOTIDE SEQUENCE [LARGE SCALE GENOMIC DNA]</scope>
    <source>
        <strain evidence="6 13">FZJTZ28M4.scaf</strain>
        <strain evidence="5 12">FZJTZ9M6.scaf</strain>
    </source>
</reference>
<sequence length="371" mass="39674">MKLSKYFNTKFFYRIVALIFALFLFFYVNADQLTSGQSTGHTLTTSTNEKSIVIEMPLKVKGAKDTEFVAGLPDKVKVRIIGPSAIVTAINNTRNFEVYADLTGKGYGKHTITLSQSGLSKEVSAKIDPQTVKVKISKKATKTFPVQARYNSSNVASGYATGSVTMNNQTVRVTGAKNDVKNVEIVVANVNIPSGTKNDVVRSVLLQALDKKGKSLDVVFDPETVRVTIPVFEASSSKKVSLNLVQSDGDKNRSYSISTDTKTVVLHGTKQALSKVSTLTVPVSVEGVTSSVTRTIQLQSTISGIASISPATISVTITASGDNNESSADVSQTNKIDNSLNNDKTEDDSSKTSSNISVSSSNSEKSSESNN</sequence>
<feature type="compositionally biased region" description="Low complexity" evidence="1">
    <location>
        <begin position="351"/>
        <end position="371"/>
    </location>
</feature>
<dbReference type="Proteomes" id="UP001174888">
    <property type="component" value="Unassembled WGS sequence"/>
</dbReference>
<gene>
    <name evidence="8" type="ORF">B5G36_01075</name>
    <name evidence="7" type="ORF">B6U60_05670</name>
    <name evidence="6" type="ORF">FYL06_00540</name>
    <name evidence="5" type="ORF">FYL10_03265</name>
    <name evidence="3" type="ORF">K8V06_02215</name>
    <name evidence="2" type="ORF">LSJ_1138c</name>
    <name evidence="4" type="ORF">QYC35_02915</name>
</gene>
<dbReference type="EMBL" id="NBEB01000052">
    <property type="protein sequence ID" value="OQQ83538.1"/>
    <property type="molecule type" value="Genomic_DNA"/>
</dbReference>
<dbReference type="EMBL" id="CP007646">
    <property type="protein sequence ID" value="AIR10811.1"/>
    <property type="molecule type" value="Genomic_DNA"/>
</dbReference>
<evidence type="ECO:0000313" key="3">
    <source>
        <dbReference type="EMBL" id="HJG14940.1"/>
    </source>
</evidence>
<dbReference type="EMBL" id="DYVK01000020">
    <property type="protein sequence ID" value="HJG14940.1"/>
    <property type="molecule type" value="Genomic_DNA"/>
</dbReference>
<dbReference type="Gene3D" id="2.170.120.30">
    <property type="match status" value="1"/>
</dbReference>
<reference evidence="3" key="6">
    <citation type="journal article" date="2021" name="PeerJ">
        <title>Extensive microbial diversity within the chicken gut microbiome revealed by metagenomics and culture.</title>
        <authorList>
            <person name="Gilroy R."/>
            <person name="Ravi A."/>
            <person name="Getino M."/>
            <person name="Pursley I."/>
            <person name="Horton D.L."/>
            <person name="Alikhan N.F."/>
            <person name="Baker D."/>
            <person name="Gharbi K."/>
            <person name="Hall N."/>
            <person name="Watson M."/>
            <person name="Adriaenssens E.M."/>
            <person name="Foster-Nyarko E."/>
            <person name="Jarju S."/>
            <person name="Secka A."/>
            <person name="Antonio M."/>
            <person name="Oren A."/>
            <person name="Chaudhuri R.R."/>
            <person name="La Ragione R."/>
            <person name="Hildebrand F."/>
            <person name="Pallen M.J."/>
        </authorList>
    </citation>
    <scope>NUCLEOTIDE SEQUENCE</scope>
    <source>
        <strain evidence="3">CHK189-29639</strain>
    </source>
</reference>
<feature type="region of interest" description="Disordered" evidence="1">
    <location>
        <begin position="321"/>
        <end position="371"/>
    </location>
</feature>
<protein>
    <submittedName>
        <fullName evidence="4">CdaR family protein</fullName>
    </submittedName>
</protein>
<dbReference type="PANTHER" id="PTHR37804:SF1">
    <property type="entry name" value="CDAA REGULATORY PROTEIN CDAR"/>
    <property type="match status" value="1"/>
</dbReference>
<evidence type="ECO:0000313" key="6">
    <source>
        <dbReference type="EMBL" id="MYZ65462.1"/>
    </source>
</evidence>
<organism evidence="2 9">
    <name type="scientific">Ligilactobacillus salivarius</name>
    <dbReference type="NCBI Taxonomy" id="1624"/>
    <lineage>
        <taxon>Bacteria</taxon>
        <taxon>Bacillati</taxon>
        <taxon>Bacillota</taxon>
        <taxon>Bacilli</taxon>
        <taxon>Lactobacillales</taxon>
        <taxon>Lactobacillaceae</taxon>
        <taxon>Ligilactobacillus</taxon>
    </lineage>
</organism>
<dbReference type="Proteomes" id="UP000192638">
    <property type="component" value="Unassembled WGS sequence"/>
</dbReference>
<evidence type="ECO:0000313" key="11">
    <source>
        <dbReference type="Proteomes" id="UP000196255"/>
    </source>
</evidence>
<dbReference type="RefSeq" id="WP_003706571.1">
    <property type="nucleotide sequence ID" value="NZ_CABMGV010000001.1"/>
</dbReference>
<dbReference type="EMBL" id="NFHF01000002">
    <property type="protein sequence ID" value="OUN19469.1"/>
    <property type="molecule type" value="Genomic_DNA"/>
</dbReference>
<evidence type="ECO:0000313" key="8">
    <source>
        <dbReference type="EMBL" id="OUN19469.1"/>
    </source>
</evidence>
<reference evidence="7 10" key="2">
    <citation type="submission" date="2017-03" db="EMBL/GenBank/DDBJ databases">
        <title>Phylogenomics and comparative genomics of Lactobacillus salivarius, a mammalian gut commensal.</title>
        <authorList>
            <person name="Harris H.M."/>
        </authorList>
    </citation>
    <scope>NUCLEOTIDE SEQUENCE [LARGE SCALE GENOMIC DNA]</scope>
    <source>
        <strain evidence="7 10">LMG 14477</strain>
    </source>
</reference>